<accession>A0A0B7K651</accession>
<name>A0A0B7K651_BIOOC</name>
<keyword evidence="2" id="KW-0560">Oxidoreductase</keyword>
<gene>
    <name evidence="4" type="ORF">BN869_000006523_1</name>
</gene>
<protein>
    <recommendedName>
        <fullName evidence="3">NmrA-like domain-containing protein</fullName>
    </recommendedName>
</protein>
<evidence type="ECO:0000256" key="2">
    <source>
        <dbReference type="ARBA" id="ARBA00023002"/>
    </source>
</evidence>
<dbReference type="Gene3D" id="3.40.50.720">
    <property type="entry name" value="NAD(P)-binding Rossmann-like Domain"/>
    <property type="match status" value="1"/>
</dbReference>
<dbReference type="GO" id="GO:0016491">
    <property type="term" value="F:oxidoreductase activity"/>
    <property type="evidence" value="ECO:0007669"/>
    <property type="project" value="UniProtKB-KW"/>
</dbReference>
<keyword evidence="1" id="KW-0521">NADP</keyword>
<feature type="domain" description="NmrA-like" evidence="3">
    <location>
        <begin position="2"/>
        <end position="238"/>
    </location>
</feature>
<evidence type="ECO:0000259" key="3">
    <source>
        <dbReference type="Pfam" id="PF05368"/>
    </source>
</evidence>
<dbReference type="InterPro" id="IPR051609">
    <property type="entry name" value="NmrA/Isoflavone_reductase-like"/>
</dbReference>
<dbReference type="CDD" id="cd05259">
    <property type="entry name" value="PCBER_SDR_a"/>
    <property type="match status" value="1"/>
</dbReference>
<dbReference type="InterPro" id="IPR036291">
    <property type="entry name" value="NAD(P)-bd_dom_sf"/>
</dbReference>
<dbReference type="EMBL" id="CDPU01000018">
    <property type="protein sequence ID" value="CEO50465.1"/>
    <property type="molecule type" value="Genomic_DNA"/>
</dbReference>
<dbReference type="InterPro" id="IPR045312">
    <property type="entry name" value="PCBER-like"/>
</dbReference>
<dbReference type="PANTHER" id="PTHR47706">
    <property type="entry name" value="NMRA-LIKE FAMILY PROTEIN"/>
    <property type="match status" value="1"/>
</dbReference>
<dbReference type="PANTHER" id="PTHR47706:SF1">
    <property type="entry name" value="CIPA-LIKE, PUTATIVE (AFU_ORTHOLOGUE AFUA_1G12460)-RELATED"/>
    <property type="match status" value="1"/>
</dbReference>
<dbReference type="Gene3D" id="3.90.25.10">
    <property type="entry name" value="UDP-galactose 4-epimerase, domain 1"/>
    <property type="match status" value="1"/>
</dbReference>
<proteinExistence type="predicted"/>
<dbReference type="AlphaFoldDB" id="A0A0B7K651"/>
<dbReference type="InterPro" id="IPR008030">
    <property type="entry name" value="NmrA-like"/>
</dbReference>
<sequence length="303" mass="32690">MKVALAGATGNLGRPILKALLDAGLLVTVLSRTTGNSPPPATHPNLVVKKVDFDSVPDLKQALEGVEVVVSCLATIAIGSQNPLIDAAEAVGVKRFIPAEFGMDSLNPLCAQLPVCIPKVSTQAYLLEKHKSNPDFTWTSVANGLFLDWGMEVGFIIDPRSRTATLYNGGDVPFSVTLLADIAKAVLGIINNQAKTINRVVYVHSTVTTQNKLIQYAKEKDGREWTTTTKSTAQILEESLAEMDRVAQGTRDIAAAMLGFSACGMWDLEYGCDFSDRLDNEVLGIRELGEPDLKKLVQSFVVE</sequence>
<dbReference type="Pfam" id="PF05368">
    <property type="entry name" value="NmrA"/>
    <property type="match status" value="1"/>
</dbReference>
<reference evidence="4" key="1">
    <citation type="submission" date="2015-01" db="EMBL/GenBank/DDBJ databases">
        <authorList>
            <person name="Durling Mikael"/>
        </authorList>
    </citation>
    <scope>NUCLEOTIDE SEQUENCE</scope>
</reference>
<dbReference type="SUPFAM" id="SSF51735">
    <property type="entry name" value="NAD(P)-binding Rossmann-fold domains"/>
    <property type="match status" value="1"/>
</dbReference>
<organism evidence="4">
    <name type="scientific">Bionectria ochroleuca</name>
    <name type="common">Gliocladium roseum</name>
    <dbReference type="NCBI Taxonomy" id="29856"/>
    <lineage>
        <taxon>Eukaryota</taxon>
        <taxon>Fungi</taxon>
        <taxon>Dikarya</taxon>
        <taxon>Ascomycota</taxon>
        <taxon>Pezizomycotina</taxon>
        <taxon>Sordariomycetes</taxon>
        <taxon>Hypocreomycetidae</taxon>
        <taxon>Hypocreales</taxon>
        <taxon>Bionectriaceae</taxon>
        <taxon>Clonostachys</taxon>
    </lineage>
</organism>
<evidence type="ECO:0000313" key="4">
    <source>
        <dbReference type="EMBL" id="CEO50465.1"/>
    </source>
</evidence>
<evidence type="ECO:0000256" key="1">
    <source>
        <dbReference type="ARBA" id="ARBA00022857"/>
    </source>
</evidence>